<dbReference type="SUPFAM" id="SSF57783">
    <property type="entry name" value="Zinc beta-ribbon"/>
    <property type="match status" value="1"/>
</dbReference>
<dbReference type="Gene3D" id="2.20.25.10">
    <property type="match status" value="2"/>
</dbReference>
<evidence type="ECO:0000313" key="1">
    <source>
        <dbReference type="EMBL" id="QHT90481.1"/>
    </source>
</evidence>
<dbReference type="AlphaFoldDB" id="A0A6C0IBQ5"/>
<protein>
    <recommendedName>
        <fullName evidence="2">DNA-directed RNA polymerase M/15kDa subunit domain-containing protein</fullName>
    </recommendedName>
</protein>
<evidence type="ECO:0008006" key="2">
    <source>
        <dbReference type="Google" id="ProtNLM"/>
    </source>
</evidence>
<proteinExistence type="predicted"/>
<name>A0A6C0IBQ5_9ZZZZ</name>
<dbReference type="EMBL" id="MN740154">
    <property type="protein sequence ID" value="QHT90481.1"/>
    <property type="molecule type" value="Genomic_DNA"/>
</dbReference>
<reference evidence="1" key="1">
    <citation type="journal article" date="2020" name="Nature">
        <title>Giant virus diversity and host interactions through global metagenomics.</title>
        <authorList>
            <person name="Schulz F."/>
            <person name="Roux S."/>
            <person name="Paez-Espino D."/>
            <person name="Jungbluth S."/>
            <person name="Walsh D.A."/>
            <person name="Denef V.J."/>
            <person name="McMahon K.D."/>
            <person name="Konstantinidis K.T."/>
            <person name="Eloe-Fadrosh E.A."/>
            <person name="Kyrpides N.C."/>
            <person name="Woyke T."/>
        </authorList>
    </citation>
    <scope>NUCLEOTIDE SEQUENCE</scope>
    <source>
        <strain evidence="1">GVMAG-M-3300023184-68</strain>
    </source>
</reference>
<organism evidence="1">
    <name type="scientific">viral metagenome</name>
    <dbReference type="NCBI Taxonomy" id="1070528"/>
    <lineage>
        <taxon>unclassified sequences</taxon>
        <taxon>metagenomes</taxon>
        <taxon>organismal metagenomes</taxon>
    </lineage>
</organism>
<accession>A0A6C0IBQ5</accession>
<sequence length="124" mass="14676">MKFCKVCDNMYYISVDTRDPNKLSHYCRNCGDVDNDADNTDIQCVLNTQMKKSEQTFHHIVNKYTKLDPTLPRIYNIPCPNEGCSTNATDDKDKTDREVLYIRYDEERLKYLYMCTVCNHTWHS</sequence>